<feature type="transmembrane region" description="Helical" evidence="14">
    <location>
        <begin position="54"/>
        <end position="74"/>
    </location>
</feature>
<dbReference type="GO" id="GO:0005886">
    <property type="term" value="C:plasma membrane"/>
    <property type="evidence" value="ECO:0007669"/>
    <property type="project" value="UniProtKB-SubCell"/>
</dbReference>
<dbReference type="PROSITE" id="PS50850">
    <property type="entry name" value="MFS"/>
    <property type="match status" value="1"/>
</dbReference>
<dbReference type="AlphaFoldDB" id="A0A1I1KNM0"/>
<dbReference type="FunFam" id="1.20.1250.20:FF:000122">
    <property type="entry name" value="D-xylose transporter XylE"/>
    <property type="match status" value="1"/>
</dbReference>
<dbReference type="GO" id="GO:0022857">
    <property type="term" value="F:transmembrane transporter activity"/>
    <property type="evidence" value="ECO:0007669"/>
    <property type="project" value="InterPro"/>
</dbReference>
<evidence type="ECO:0000256" key="2">
    <source>
        <dbReference type="ARBA" id="ARBA00010992"/>
    </source>
</evidence>
<evidence type="ECO:0000256" key="14">
    <source>
        <dbReference type="SAM" id="Phobius"/>
    </source>
</evidence>
<feature type="transmembrane region" description="Helical" evidence="14">
    <location>
        <begin position="141"/>
        <end position="163"/>
    </location>
</feature>
<organism evidence="16 17">
    <name type="scientific">Kushneria avicenniae</name>
    <dbReference type="NCBI Taxonomy" id="402385"/>
    <lineage>
        <taxon>Bacteria</taxon>
        <taxon>Pseudomonadati</taxon>
        <taxon>Pseudomonadota</taxon>
        <taxon>Gammaproteobacteria</taxon>
        <taxon>Oceanospirillales</taxon>
        <taxon>Halomonadaceae</taxon>
        <taxon>Kushneria</taxon>
    </lineage>
</organism>
<name>A0A1I1KNM0_9GAMM</name>
<feature type="transmembrane region" description="Helical" evidence="14">
    <location>
        <begin position="111"/>
        <end position="129"/>
    </location>
</feature>
<evidence type="ECO:0000256" key="4">
    <source>
        <dbReference type="ARBA" id="ARBA00022475"/>
    </source>
</evidence>
<keyword evidence="3 12" id="KW-0813">Transport</keyword>
<evidence type="ECO:0000313" key="17">
    <source>
        <dbReference type="Proteomes" id="UP000199046"/>
    </source>
</evidence>
<dbReference type="NCBIfam" id="TIGR00879">
    <property type="entry name" value="SP"/>
    <property type="match status" value="1"/>
</dbReference>
<dbReference type="PANTHER" id="PTHR48020">
    <property type="entry name" value="PROTON MYO-INOSITOL COTRANSPORTER"/>
    <property type="match status" value="1"/>
</dbReference>
<keyword evidence="17" id="KW-1185">Reference proteome</keyword>
<keyword evidence="7 14" id="KW-1133">Transmembrane helix</keyword>
<proteinExistence type="inferred from homology"/>
<feature type="transmembrane region" description="Helical" evidence="14">
    <location>
        <begin position="12"/>
        <end position="34"/>
    </location>
</feature>
<dbReference type="PANTHER" id="PTHR48020:SF12">
    <property type="entry name" value="PROTON MYO-INOSITOL COTRANSPORTER"/>
    <property type="match status" value="1"/>
</dbReference>
<dbReference type="SUPFAM" id="SSF103473">
    <property type="entry name" value="MFS general substrate transporter"/>
    <property type="match status" value="1"/>
</dbReference>
<feature type="transmembrane region" description="Helical" evidence="14">
    <location>
        <begin position="86"/>
        <end position="105"/>
    </location>
</feature>
<feature type="transmembrane region" description="Helical" evidence="14">
    <location>
        <begin position="267"/>
        <end position="294"/>
    </location>
</feature>
<evidence type="ECO:0000256" key="6">
    <source>
        <dbReference type="ARBA" id="ARBA00022692"/>
    </source>
</evidence>
<dbReference type="InterPro" id="IPR005828">
    <property type="entry name" value="MFS_sugar_transport-like"/>
</dbReference>
<dbReference type="EMBL" id="FOLY01000004">
    <property type="protein sequence ID" value="SFC59060.1"/>
    <property type="molecule type" value="Genomic_DNA"/>
</dbReference>
<feature type="transmembrane region" description="Helical" evidence="14">
    <location>
        <begin position="338"/>
        <end position="359"/>
    </location>
</feature>
<dbReference type="Gene3D" id="1.20.1250.20">
    <property type="entry name" value="MFS general substrate transporter like domains"/>
    <property type="match status" value="2"/>
</dbReference>
<feature type="domain" description="Major facilitator superfamily (MFS) profile" evidence="15">
    <location>
        <begin position="16"/>
        <end position="461"/>
    </location>
</feature>
<dbReference type="InterPro" id="IPR003663">
    <property type="entry name" value="Sugar/inositol_transpt"/>
</dbReference>
<dbReference type="OrthoDB" id="5368493at2"/>
<reference evidence="17" key="1">
    <citation type="submission" date="2016-10" db="EMBL/GenBank/DDBJ databases">
        <authorList>
            <person name="Varghese N."/>
            <person name="Submissions S."/>
        </authorList>
    </citation>
    <scope>NUCLEOTIDE SEQUENCE [LARGE SCALE GENOMIC DNA]</scope>
    <source>
        <strain evidence="17">DSM 23439</strain>
    </source>
</reference>
<gene>
    <name evidence="16" type="ORF">SAMN05421848_1910</name>
</gene>
<dbReference type="PROSITE" id="PS00217">
    <property type="entry name" value="SUGAR_TRANSPORT_2"/>
    <property type="match status" value="1"/>
</dbReference>
<accession>A0A1I1KNM0</accession>
<dbReference type="InterPro" id="IPR020846">
    <property type="entry name" value="MFS_dom"/>
</dbReference>
<comment type="catalytic activity">
    <reaction evidence="9">
        <text>D-xylose(in) + H(+)(in) = D-xylose(out) + H(+)(out)</text>
        <dbReference type="Rhea" id="RHEA:28959"/>
        <dbReference type="ChEBI" id="CHEBI:15378"/>
        <dbReference type="ChEBI" id="CHEBI:53455"/>
    </reaction>
    <physiologicalReaction direction="right-to-left" evidence="9">
        <dbReference type="Rhea" id="RHEA:28961"/>
    </physiologicalReaction>
</comment>
<evidence type="ECO:0000256" key="5">
    <source>
        <dbReference type="ARBA" id="ARBA00022597"/>
    </source>
</evidence>
<feature type="transmembrane region" description="Helical" evidence="14">
    <location>
        <begin position="437"/>
        <end position="457"/>
    </location>
</feature>
<comment type="similarity">
    <text evidence="2 12">Belongs to the major facilitator superfamily. Sugar transporter (TC 2.A.1.1) family.</text>
</comment>
<dbReference type="Pfam" id="PF00083">
    <property type="entry name" value="Sugar_tr"/>
    <property type="match status" value="1"/>
</dbReference>
<evidence type="ECO:0000256" key="3">
    <source>
        <dbReference type="ARBA" id="ARBA00022448"/>
    </source>
</evidence>
<evidence type="ECO:0000256" key="13">
    <source>
        <dbReference type="SAM" id="MobiDB-lite"/>
    </source>
</evidence>
<evidence type="ECO:0000256" key="7">
    <source>
        <dbReference type="ARBA" id="ARBA00022989"/>
    </source>
</evidence>
<evidence type="ECO:0000256" key="11">
    <source>
        <dbReference type="ARBA" id="ARBA00076792"/>
    </source>
</evidence>
<comment type="subcellular location">
    <subcellularLocation>
        <location evidence="1">Cell membrane</location>
        <topology evidence="1">Multi-pass membrane protein</topology>
    </subcellularLocation>
</comment>
<keyword evidence="4" id="KW-1003">Cell membrane</keyword>
<keyword evidence="5" id="KW-0762">Sugar transport</keyword>
<dbReference type="InterPro" id="IPR036259">
    <property type="entry name" value="MFS_trans_sf"/>
</dbReference>
<feature type="transmembrane region" description="Helical" evidence="14">
    <location>
        <begin position="314"/>
        <end position="331"/>
    </location>
</feature>
<keyword evidence="6 14" id="KW-0812">Transmembrane</keyword>
<feature type="transmembrane region" description="Helical" evidence="14">
    <location>
        <begin position="365"/>
        <end position="389"/>
    </location>
</feature>
<feature type="transmembrane region" description="Helical" evidence="14">
    <location>
        <begin position="175"/>
        <end position="197"/>
    </location>
</feature>
<evidence type="ECO:0000313" key="16">
    <source>
        <dbReference type="EMBL" id="SFC59060.1"/>
    </source>
</evidence>
<feature type="transmembrane region" description="Helical" evidence="14">
    <location>
        <begin position="401"/>
        <end position="417"/>
    </location>
</feature>
<evidence type="ECO:0000256" key="1">
    <source>
        <dbReference type="ARBA" id="ARBA00004651"/>
    </source>
</evidence>
<feature type="region of interest" description="Disordered" evidence="13">
    <location>
        <begin position="239"/>
        <end position="259"/>
    </location>
</feature>
<sequence length="495" mass="54194">MTNQKDSSGIGYILSICLVAALGGILFGYDTAVISGAIDSITTYFDLSSTMKGWAVSSVVIGSIVGALGAGYLANILGRRMTMMTAAALFLVSALGSALAPSFWFYIILRLVGGVAVGIASVVSPMYMGELAPQHWRGRTLSMFQQSLVVGQTIVFFVNYFIARDVAQTWLDNYGWRWMLGSEAIPAVLFAVLLLLVPESPRWCIMHGQHDRARRILARFTPQKDIEPMVEEVRHSLDGGQSAGRRAMNRQLRQEKRSSRSALKKPVMMGIALVGIFLSAAQQLSGINVVMYYAPTVLSGVTDSTGSALLQTGYIGLIFIVGNLAGMYLIDRVGRVRLLTLGSLACILSMAVLGTVFWFDVQGYTAMIAIMVYVTGYAISWGCCSWALLSEIFPNAIRESGMAMAMGAQWTAGFIVAQTFPMMRGSEWLNNVFNGAFPFWLFGAITLVSLFVVWRFVPETKGVPLESMETLMSEKFRRGRVENFSQYREGQAQPA</sequence>
<evidence type="ECO:0000259" key="15">
    <source>
        <dbReference type="PROSITE" id="PS50850"/>
    </source>
</evidence>
<evidence type="ECO:0000256" key="9">
    <source>
        <dbReference type="ARBA" id="ARBA00050593"/>
    </source>
</evidence>
<dbReference type="InterPro" id="IPR005829">
    <property type="entry name" value="Sugar_transporter_CS"/>
</dbReference>
<dbReference type="PRINTS" id="PR00171">
    <property type="entry name" value="SUGRTRNSPORT"/>
</dbReference>
<keyword evidence="8 14" id="KW-0472">Membrane</keyword>
<evidence type="ECO:0000256" key="8">
    <source>
        <dbReference type="ARBA" id="ARBA00023136"/>
    </source>
</evidence>
<dbReference type="InterPro" id="IPR050814">
    <property type="entry name" value="Myo-inositol_Transporter"/>
</dbReference>
<protein>
    <recommendedName>
        <fullName evidence="10">D-xylose-proton symporter</fullName>
    </recommendedName>
    <alternativeName>
        <fullName evidence="11">D-xylose transporter</fullName>
    </alternativeName>
</protein>
<dbReference type="Proteomes" id="UP000199046">
    <property type="component" value="Unassembled WGS sequence"/>
</dbReference>
<evidence type="ECO:0000256" key="12">
    <source>
        <dbReference type="RuleBase" id="RU003346"/>
    </source>
</evidence>
<evidence type="ECO:0000256" key="10">
    <source>
        <dbReference type="ARBA" id="ARBA00070440"/>
    </source>
</evidence>